<dbReference type="AlphaFoldDB" id="A0A7X0ZER6"/>
<organism evidence="1 2">
    <name type="scientific">Listeria cossartiae subsp. cayugensis</name>
    <dbReference type="NCBI Taxonomy" id="2713505"/>
    <lineage>
        <taxon>Bacteria</taxon>
        <taxon>Bacillati</taxon>
        <taxon>Bacillota</taxon>
        <taxon>Bacilli</taxon>
        <taxon>Bacillales</taxon>
        <taxon>Listeriaceae</taxon>
        <taxon>Listeria</taxon>
        <taxon>Listeria cossartiae</taxon>
    </lineage>
</organism>
<dbReference type="RefSeq" id="WP_185605309.1">
    <property type="nucleotide sequence ID" value="NZ_JAARZC010000007.1"/>
</dbReference>
<gene>
    <name evidence="1" type="ORF">HCB49_14060</name>
</gene>
<accession>A0A7X0ZER6</accession>
<proteinExistence type="predicted"/>
<protein>
    <submittedName>
        <fullName evidence="1">Uncharacterized protein</fullName>
    </submittedName>
</protein>
<sequence length="105" mass="12094">MEVKVTGISKQVVNAIDLQVEAERLKDGELTKLSKLTREAFLRDYLEQEAIAPEVHRKELEYENLIIRLLYFLECNSLEWLQLLAIVDDNWKETITNSSEEGGGV</sequence>
<comment type="caution">
    <text evidence="1">The sequence shown here is derived from an EMBL/GenBank/DDBJ whole genome shotgun (WGS) entry which is preliminary data.</text>
</comment>
<dbReference type="Proteomes" id="UP000559864">
    <property type="component" value="Unassembled WGS sequence"/>
</dbReference>
<evidence type="ECO:0000313" key="1">
    <source>
        <dbReference type="EMBL" id="MBC2251115.1"/>
    </source>
</evidence>
<reference evidence="1 2" key="1">
    <citation type="submission" date="2020-03" db="EMBL/GenBank/DDBJ databases">
        <title>Soil Listeria distribution.</title>
        <authorList>
            <person name="Liao J."/>
            <person name="Wiedmann M."/>
        </authorList>
    </citation>
    <scope>NUCLEOTIDE SEQUENCE [LARGE SCALE GENOMIC DNA]</scope>
    <source>
        <strain evidence="1 2">FSL L7-0123</strain>
    </source>
</reference>
<name>A0A7X0ZER6_9LIST</name>
<evidence type="ECO:0000313" key="2">
    <source>
        <dbReference type="Proteomes" id="UP000559864"/>
    </source>
</evidence>
<dbReference type="EMBL" id="JAARZC010000007">
    <property type="protein sequence ID" value="MBC2251115.1"/>
    <property type="molecule type" value="Genomic_DNA"/>
</dbReference>